<dbReference type="InterPro" id="IPR029032">
    <property type="entry name" value="AhpD-like"/>
</dbReference>
<evidence type="ECO:0000256" key="1">
    <source>
        <dbReference type="SAM" id="MobiDB-lite"/>
    </source>
</evidence>
<organism evidence="2 3">
    <name type="scientific">Microdochium trichocladiopsis</name>
    <dbReference type="NCBI Taxonomy" id="1682393"/>
    <lineage>
        <taxon>Eukaryota</taxon>
        <taxon>Fungi</taxon>
        <taxon>Dikarya</taxon>
        <taxon>Ascomycota</taxon>
        <taxon>Pezizomycotina</taxon>
        <taxon>Sordariomycetes</taxon>
        <taxon>Xylariomycetidae</taxon>
        <taxon>Xylariales</taxon>
        <taxon>Microdochiaceae</taxon>
        <taxon>Microdochium</taxon>
    </lineage>
</organism>
<name>A0A9P8Y618_9PEZI</name>
<gene>
    <name evidence="2" type="ORF">B0I36DRAFT_383559</name>
</gene>
<keyword evidence="3" id="KW-1185">Reference proteome</keyword>
<dbReference type="InterPro" id="IPR052999">
    <property type="entry name" value="PTS1_Protein"/>
</dbReference>
<comment type="caution">
    <text evidence="2">The sequence shown here is derived from an EMBL/GenBank/DDBJ whole genome shotgun (WGS) entry which is preliminary data.</text>
</comment>
<dbReference type="EMBL" id="JAGTJQ010000005">
    <property type="protein sequence ID" value="KAH7030583.1"/>
    <property type="molecule type" value="Genomic_DNA"/>
</dbReference>
<proteinExistence type="predicted"/>
<dbReference type="GeneID" id="70190512"/>
<dbReference type="AlphaFoldDB" id="A0A9P8Y618"/>
<dbReference type="SUPFAM" id="SSF69118">
    <property type="entry name" value="AhpD-like"/>
    <property type="match status" value="1"/>
</dbReference>
<evidence type="ECO:0008006" key="4">
    <source>
        <dbReference type="Google" id="ProtNLM"/>
    </source>
</evidence>
<reference evidence="2" key="1">
    <citation type="journal article" date="2021" name="Nat. Commun.">
        <title>Genetic determinants of endophytism in the Arabidopsis root mycobiome.</title>
        <authorList>
            <person name="Mesny F."/>
            <person name="Miyauchi S."/>
            <person name="Thiergart T."/>
            <person name="Pickel B."/>
            <person name="Atanasova L."/>
            <person name="Karlsson M."/>
            <person name="Huettel B."/>
            <person name="Barry K.W."/>
            <person name="Haridas S."/>
            <person name="Chen C."/>
            <person name="Bauer D."/>
            <person name="Andreopoulos W."/>
            <person name="Pangilinan J."/>
            <person name="LaButti K."/>
            <person name="Riley R."/>
            <person name="Lipzen A."/>
            <person name="Clum A."/>
            <person name="Drula E."/>
            <person name="Henrissat B."/>
            <person name="Kohler A."/>
            <person name="Grigoriev I.V."/>
            <person name="Martin F.M."/>
            <person name="Hacquard S."/>
        </authorList>
    </citation>
    <scope>NUCLEOTIDE SEQUENCE</scope>
    <source>
        <strain evidence="2">MPI-CAGE-CH-0230</strain>
    </source>
</reference>
<dbReference type="PANTHER" id="PTHR28180:SF2">
    <property type="entry name" value="PEROXISOMAL PROTEIN 2"/>
    <property type="match status" value="1"/>
</dbReference>
<feature type="compositionally biased region" description="Basic and acidic residues" evidence="1">
    <location>
        <begin position="103"/>
        <end position="120"/>
    </location>
</feature>
<accession>A0A9P8Y618</accession>
<evidence type="ECO:0000313" key="2">
    <source>
        <dbReference type="EMBL" id="KAH7030583.1"/>
    </source>
</evidence>
<dbReference type="RefSeq" id="XP_046012263.1">
    <property type="nucleotide sequence ID" value="XM_046160966.1"/>
</dbReference>
<dbReference type="Gene3D" id="1.20.1290.10">
    <property type="entry name" value="AhpD-like"/>
    <property type="match status" value="1"/>
</dbReference>
<sequence length="234" mass="26480">MAEPVLKPEFFRPVEMLTDKDAKIRWYYCIIVNLAGLNYPELIPSVYAHMSEHAMSGLGFDDQFKAVQKLREALIKGCGIMGPAKTGTAIRLLCKHIPAELRDPEAPRSKESQEAASKRGHEFHKRIYGRNTEFDPNATVEASPDYTYVVRDLLYGRIFSYDGILDDLETGYVVVSALMGIDCQPQLRHHMKGMLYNGATREELRELQDTLLGLAEMLGVQFRSTRPPIPSIEM</sequence>
<evidence type="ECO:0000313" key="3">
    <source>
        <dbReference type="Proteomes" id="UP000756346"/>
    </source>
</evidence>
<dbReference type="Proteomes" id="UP000756346">
    <property type="component" value="Unassembled WGS sequence"/>
</dbReference>
<feature type="region of interest" description="Disordered" evidence="1">
    <location>
        <begin position="103"/>
        <end position="122"/>
    </location>
</feature>
<dbReference type="OrthoDB" id="5537330at2759"/>
<protein>
    <recommendedName>
        <fullName evidence="4">Carboxymuconolactone decarboxylase-like domain-containing protein</fullName>
    </recommendedName>
</protein>
<dbReference type="PANTHER" id="PTHR28180">
    <property type="entry name" value="CONSERVED MITOCHONDRIAL PROTEIN-RELATED"/>
    <property type="match status" value="1"/>
</dbReference>